<evidence type="ECO:0008006" key="3">
    <source>
        <dbReference type="Google" id="ProtNLM"/>
    </source>
</evidence>
<organism evidence="1 2">
    <name type="scientific">Hoylesella buccalis DNF00853</name>
    <dbReference type="NCBI Taxonomy" id="1401074"/>
    <lineage>
        <taxon>Bacteria</taxon>
        <taxon>Pseudomonadati</taxon>
        <taxon>Bacteroidota</taxon>
        <taxon>Bacteroidia</taxon>
        <taxon>Bacteroidales</taxon>
        <taxon>Prevotellaceae</taxon>
        <taxon>Hoylesella</taxon>
    </lineage>
</organism>
<reference evidence="1 2" key="1">
    <citation type="submission" date="2014-07" db="EMBL/GenBank/DDBJ databases">
        <authorList>
            <person name="McCorrison J."/>
            <person name="Sanka R."/>
            <person name="Torralba M."/>
            <person name="Gillis M."/>
            <person name="Haft D.H."/>
            <person name="Methe B."/>
            <person name="Sutton G."/>
            <person name="Nelson K.E."/>
        </authorList>
    </citation>
    <scope>NUCLEOTIDE SEQUENCE [LARGE SCALE GENOMIC DNA]</scope>
    <source>
        <strain evidence="1 2">DNF00853</strain>
    </source>
</reference>
<dbReference type="OrthoDB" id="1014446at2"/>
<comment type="caution">
    <text evidence="1">The sequence shown here is derived from an EMBL/GenBank/DDBJ whole genome shotgun (WGS) entry which is preliminary data.</text>
</comment>
<evidence type="ECO:0000313" key="2">
    <source>
        <dbReference type="Proteomes" id="UP000029556"/>
    </source>
</evidence>
<dbReference type="RefSeq" id="WP_036873228.1">
    <property type="nucleotide sequence ID" value="NZ_JRNN01000066.1"/>
</dbReference>
<dbReference type="AlphaFoldDB" id="A0A096AVI7"/>
<name>A0A096AVI7_9BACT</name>
<protein>
    <recommendedName>
        <fullName evidence="3">Lipoprotein</fullName>
    </recommendedName>
</protein>
<gene>
    <name evidence="1" type="ORF">HMPREF2137_07530</name>
</gene>
<dbReference type="EMBL" id="JRNN01000066">
    <property type="protein sequence ID" value="KGF34627.1"/>
    <property type="molecule type" value="Genomic_DNA"/>
</dbReference>
<sequence>MRTKTIFSTIFAYLCMLLIFVVASCKPEAAVDELKNKLHEDPVKAVFTLQEGSIKGNKPFNQQLVLADFTPSTTPAQQIVWEITPKEGWHVSSALKHFQVKSVKANPAVVYHLSIEYYNSKGEKINHQFFDLGQDKIHQHFFSLYKTTTVLGKTGKARVADKSQLPYDYCYVDQYNGVDMGATNPVGFDGLLQIVHPSEAFNLSVDLLHAAQSKYDKDNRLSPFYLPAAALTSTGQWDITVSLPFDVDGQVAQGDAKPLDASLFQPKTVEIEVYEGHLHGEKTFHQNGYSKNNQCLGKSYRLKYTLENNQWVADKSNPTSVNVMGNADKFVRYAFSLRYFNDKHEDITGQIVNGGEDQHYQHFFTVSDVKPSYGGVEEKTDGNHPDFFQYTYCDTKPWNKTVHFDDAAFLDDDNPIGIKGFFTFLRSRKQFTLNIRLMRAHQSKRVGGKPSPFYEPSAQQEAKEAWMPVIKIPVNVYMDWNEKGLDLEVWENPNLVESTQLKDLSEHDQRTVLSLMKAFGIKDIKTALAEFYWNMADVPVHDGRGFWF</sequence>
<dbReference type="Proteomes" id="UP000029556">
    <property type="component" value="Unassembled WGS sequence"/>
</dbReference>
<dbReference type="PROSITE" id="PS51257">
    <property type="entry name" value="PROKAR_LIPOPROTEIN"/>
    <property type="match status" value="1"/>
</dbReference>
<accession>A0A096AVI7</accession>
<evidence type="ECO:0000313" key="1">
    <source>
        <dbReference type="EMBL" id="KGF34627.1"/>
    </source>
</evidence>
<proteinExistence type="predicted"/>